<organism evidence="2">
    <name type="scientific">Oryza punctata</name>
    <name type="common">Red rice</name>
    <dbReference type="NCBI Taxonomy" id="4537"/>
    <lineage>
        <taxon>Eukaryota</taxon>
        <taxon>Viridiplantae</taxon>
        <taxon>Streptophyta</taxon>
        <taxon>Embryophyta</taxon>
        <taxon>Tracheophyta</taxon>
        <taxon>Spermatophyta</taxon>
        <taxon>Magnoliopsida</taxon>
        <taxon>Liliopsida</taxon>
        <taxon>Poales</taxon>
        <taxon>Poaceae</taxon>
        <taxon>BOP clade</taxon>
        <taxon>Oryzoideae</taxon>
        <taxon>Oryzeae</taxon>
        <taxon>Oryzinae</taxon>
        <taxon>Oryza</taxon>
    </lineage>
</organism>
<evidence type="ECO:0000313" key="3">
    <source>
        <dbReference type="Proteomes" id="UP000026962"/>
    </source>
</evidence>
<feature type="compositionally biased region" description="Gly residues" evidence="1">
    <location>
        <begin position="37"/>
        <end position="50"/>
    </location>
</feature>
<dbReference type="HOGENOM" id="CLU_1006061_0_0_1"/>
<dbReference type="Proteomes" id="UP000026962">
    <property type="component" value="Chromosome 2"/>
</dbReference>
<dbReference type="Gramene" id="OPUNC02G10470.1">
    <property type="protein sequence ID" value="OPUNC02G10470.1"/>
    <property type="gene ID" value="OPUNC02G10470"/>
</dbReference>
<dbReference type="EnsemblPlants" id="OPUNC02G10470.1">
    <property type="protein sequence ID" value="OPUNC02G10470.1"/>
    <property type="gene ID" value="OPUNC02G10470"/>
</dbReference>
<evidence type="ECO:0000256" key="1">
    <source>
        <dbReference type="SAM" id="MobiDB-lite"/>
    </source>
</evidence>
<feature type="compositionally biased region" description="Basic and acidic residues" evidence="1">
    <location>
        <begin position="1"/>
        <end position="27"/>
    </location>
</feature>
<protein>
    <submittedName>
        <fullName evidence="2">Uncharacterized protein</fullName>
    </submittedName>
</protein>
<feature type="region of interest" description="Disordered" evidence="1">
    <location>
        <begin position="1"/>
        <end position="62"/>
    </location>
</feature>
<evidence type="ECO:0000313" key="2">
    <source>
        <dbReference type="EnsemblPlants" id="OPUNC02G10470.1"/>
    </source>
</evidence>
<sequence>MKEESLKRDGKEDVLTRMRRKQQDERRRPARSLAGWMGIGAGGGGGGCGGSSRTSDGAASARSPYGWGIGDRRRPWDDLRIASLNPTGVPTVAQLAVIGRSQSSVTTMSHGPGRVVPFLGHVGLRWQPKHDMARRGLCRKLCVRPPLEIGKNLPKARYLLRPFYREMMINGNNYKVVNVDNWMRTHPGRTLEDYDRVRMARLEGMARFWRNHRRTDWQEAIARRRYSLSLVSPPSPLRVVFGSTSAPSYGFFALHQRHIITTSSATQSTSLESGGFS</sequence>
<dbReference type="AlphaFoldDB" id="A0A0E0JYA8"/>
<name>A0A0E0JYA8_ORYPU</name>
<keyword evidence="3" id="KW-1185">Reference proteome</keyword>
<reference evidence="2" key="2">
    <citation type="submission" date="2018-05" db="EMBL/GenBank/DDBJ databases">
        <title>OpunRS2 (Oryza punctata Reference Sequence Version 2).</title>
        <authorList>
            <person name="Zhang J."/>
            <person name="Kudrna D."/>
            <person name="Lee S."/>
            <person name="Talag J."/>
            <person name="Welchert J."/>
            <person name="Wing R.A."/>
        </authorList>
    </citation>
    <scope>NUCLEOTIDE SEQUENCE [LARGE SCALE GENOMIC DNA]</scope>
</reference>
<accession>A0A0E0JYA8</accession>
<proteinExistence type="predicted"/>
<reference evidence="2" key="1">
    <citation type="submission" date="2015-04" db="UniProtKB">
        <authorList>
            <consortium name="EnsemblPlants"/>
        </authorList>
    </citation>
    <scope>IDENTIFICATION</scope>
</reference>